<organism evidence="13 14">
    <name type="scientific">Tissierella praeacuta DSM 18095</name>
    <dbReference type="NCBI Taxonomy" id="1123404"/>
    <lineage>
        <taxon>Bacteria</taxon>
        <taxon>Bacillati</taxon>
        <taxon>Bacillota</taxon>
        <taxon>Tissierellia</taxon>
        <taxon>Tissierellales</taxon>
        <taxon>Tissierellaceae</taxon>
        <taxon>Tissierella</taxon>
    </lineage>
</organism>
<comment type="similarity">
    <text evidence="2 12">Belongs to the type III secretion exporter family.</text>
</comment>
<evidence type="ECO:0000256" key="7">
    <source>
        <dbReference type="ARBA" id="ARBA00022795"/>
    </source>
</evidence>
<feature type="transmembrane region" description="Helical" evidence="12">
    <location>
        <begin position="93"/>
        <end position="116"/>
    </location>
</feature>
<keyword evidence="8 12" id="KW-0653">Protein transport</keyword>
<evidence type="ECO:0000256" key="2">
    <source>
        <dbReference type="ARBA" id="ARBA00010690"/>
    </source>
</evidence>
<evidence type="ECO:0000256" key="5">
    <source>
        <dbReference type="ARBA" id="ARBA00022475"/>
    </source>
</evidence>
<dbReference type="InterPro" id="IPR006136">
    <property type="entry name" value="FlhB"/>
</dbReference>
<dbReference type="PANTHER" id="PTHR30531">
    <property type="entry name" value="FLAGELLAR BIOSYNTHETIC PROTEIN FLHB"/>
    <property type="match status" value="1"/>
</dbReference>
<dbReference type="PANTHER" id="PTHR30531:SF12">
    <property type="entry name" value="FLAGELLAR BIOSYNTHETIC PROTEIN FLHB"/>
    <property type="match status" value="1"/>
</dbReference>
<evidence type="ECO:0000256" key="8">
    <source>
        <dbReference type="ARBA" id="ARBA00022927"/>
    </source>
</evidence>
<name>A0A1M4SKN7_9FIRM</name>
<sequence>MILRVNLQLFSEKTEKPTPKKRRDAREEGQILQSKEVNTVIILFSCFLGLKLFGGAMNTQLKKFMIEMFNEINNIEAFFNNNNLMINFLKISMVFIIVSSPILIVAFLSALIINYFQVGFLFTTKTLKIKLNRLNPVEGFKKIFSKRALKELVKSILKLTLVGYIAFKYANKQMTRVIKYSGMETIESFINFSNLIYSFIMRILGVLLVLSILDYFFQWREHEKNLMMSKQEIKEEYKQTEGDPFVKGKIKEKQRKIAMSRMMQDIPKADVIITNPTHYAVAIKYDKDKFDAPYILGKGVDIIAQNIKKVAKENMVPIVENKPLARAIYDSIEIGQVITEDLYEAVAEVLAYVYSLKDEF</sequence>
<evidence type="ECO:0000256" key="3">
    <source>
        <dbReference type="ARBA" id="ARBA00021622"/>
    </source>
</evidence>
<keyword evidence="13" id="KW-0966">Cell projection</keyword>
<dbReference type="Gene3D" id="6.10.250.2080">
    <property type="match status" value="1"/>
</dbReference>
<feature type="transmembrane region" description="Helical" evidence="12">
    <location>
        <begin position="195"/>
        <end position="217"/>
    </location>
</feature>
<dbReference type="Gene3D" id="3.40.1690.10">
    <property type="entry name" value="secretion proteins EscU"/>
    <property type="match status" value="1"/>
</dbReference>
<dbReference type="Proteomes" id="UP000184114">
    <property type="component" value="Unassembled WGS sequence"/>
</dbReference>
<keyword evidence="11 12" id="KW-1006">Bacterial flagellum protein export</keyword>
<proteinExistence type="inferred from homology"/>
<reference evidence="14" key="1">
    <citation type="submission" date="2016-11" db="EMBL/GenBank/DDBJ databases">
        <authorList>
            <person name="Varghese N."/>
            <person name="Submissions S."/>
        </authorList>
    </citation>
    <scope>NUCLEOTIDE SEQUENCE [LARGE SCALE GENOMIC DNA]</scope>
    <source>
        <strain evidence="14">DSM 18095</strain>
    </source>
</reference>
<evidence type="ECO:0000256" key="12">
    <source>
        <dbReference type="RuleBase" id="RU364091"/>
    </source>
</evidence>
<dbReference type="SUPFAM" id="SSF160544">
    <property type="entry name" value="EscU C-terminal domain-like"/>
    <property type="match status" value="1"/>
</dbReference>
<keyword evidence="7 12" id="KW-1005">Bacterial flagellum biogenesis</keyword>
<keyword evidence="9 12" id="KW-1133">Transmembrane helix</keyword>
<evidence type="ECO:0000256" key="9">
    <source>
        <dbReference type="ARBA" id="ARBA00022989"/>
    </source>
</evidence>
<gene>
    <name evidence="12" type="primary">flhB</name>
    <name evidence="13" type="ORF">SAMN02745784_00371</name>
</gene>
<comment type="function">
    <text evidence="12">Required for formation of the rod structure in the basal body of the flagellar apparatus. Together with FliI and FliH, may constitute the export apparatus of flagellin.</text>
</comment>
<dbReference type="FunFam" id="3.40.1690.10:FF:000001">
    <property type="entry name" value="Flagellar biosynthetic protein FlhB"/>
    <property type="match status" value="1"/>
</dbReference>
<accession>A0A1M4SKN7</accession>
<keyword evidence="13" id="KW-0969">Cilium</keyword>
<evidence type="ECO:0000313" key="13">
    <source>
        <dbReference type="EMBL" id="SHE32771.1"/>
    </source>
</evidence>
<dbReference type="NCBIfam" id="TIGR00328">
    <property type="entry name" value="flhB"/>
    <property type="match status" value="1"/>
</dbReference>
<dbReference type="PRINTS" id="PR00950">
    <property type="entry name" value="TYPE3IMSPROT"/>
</dbReference>
<keyword evidence="14" id="KW-1185">Reference proteome</keyword>
<protein>
    <recommendedName>
        <fullName evidence="3 12">Flagellar biosynthetic protein FlhB</fullName>
    </recommendedName>
</protein>
<keyword evidence="13" id="KW-0282">Flagellum</keyword>
<evidence type="ECO:0000256" key="10">
    <source>
        <dbReference type="ARBA" id="ARBA00023136"/>
    </source>
</evidence>
<evidence type="ECO:0000256" key="4">
    <source>
        <dbReference type="ARBA" id="ARBA00022448"/>
    </source>
</evidence>
<evidence type="ECO:0000256" key="1">
    <source>
        <dbReference type="ARBA" id="ARBA00004651"/>
    </source>
</evidence>
<keyword evidence="10 12" id="KW-0472">Membrane</keyword>
<evidence type="ECO:0000256" key="6">
    <source>
        <dbReference type="ARBA" id="ARBA00022692"/>
    </source>
</evidence>
<dbReference type="InterPro" id="IPR029025">
    <property type="entry name" value="T3SS_substrate_exporter_C"/>
</dbReference>
<dbReference type="GO" id="GO:0044780">
    <property type="term" value="P:bacterial-type flagellum assembly"/>
    <property type="evidence" value="ECO:0007669"/>
    <property type="project" value="InterPro"/>
</dbReference>
<dbReference type="STRING" id="1123404.SAMN02745784_00371"/>
<evidence type="ECO:0000256" key="11">
    <source>
        <dbReference type="ARBA" id="ARBA00023225"/>
    </source>
</evidence>
<evidence type="ECO:0000313" key="14">
    <source>
        <dbReference type="Proteomes" id="UP000184114"/>
    </source>
</evidence>
<dbReference type="InterPro" id="IPR006135">
    <property type="entry name" value="T3SS_substrate_exporter"/>
</dbReference>
<keyword evidence="5 12" id="KW-1003">Cell membrane</keyword>
<dbReference type="GO" id="GO:0009306">
    <property type="term" value="P:protein secretion"/>
    <property type="evidence" value="ECO:0007669"/>
    <property type="project" value="InterPro"/>
</dbReference>
<dbReference type="AlphaFoldDB" id="A0A1M4SKN7"/>
<keyword evidence="4 12" id="KW-0813">Transport</keyword>
<dbReference type="EMBL" id="FQTY01000001">
    <property type="protein sequence ID" value="SHE32771.1"/>
    <property type="molecule type" value="Genomic_DNA"/>
</dbReference>
<comment type="subcellular location">
    <subcellularLocation>
        <location evidence="1">Cell membrane</location>
        <topology evidence="1">Multi-pass membrane protein</topology>
    </subcellularLocation>
</comment>
<dbReference type="Pfam" id="PF01312">
    <property type="entry name" value="Bac_export_2"/>
    <property type="match status" value="1"/>
</dbReference>
<keyword evidence="6 12" id="KW-0812">Transmembrane</keyword>
<dbReference type="GO" id="GO:0005886">
    <property type="term" value="C:plasma membrane"/>
    <property type="evidence" value="ECO:0007669"/>
    <property type="project" value="UniProtKB-SubCell"/>
</dbReference>
<comment type="caution">
    <text evidence="12">Lacks conserved residue(s) required for the propagation of feature annotation.</text>
</comment>